<proteinExistence type="predicted"/>
<keyword evidence="3" id="KW-1185">Reference proteome</keyword>
<feature type="transmembrane region" description="Helical" evidence="1">
    <location>
        <begin position="134"/>
        <end position="162"/>
    </location>
</feature>
<comment type="caution">
    <text evidence="2">The sequence shown here is derived from an EMBL/GenBank/DDBJ whole genome shotgun (WGS) entry which is preliminary data.</text>
</comment>
<evidence type="ECO:0000313" key="2">
    <source>
        <dbReference type="EMBL" id="TQF67109.1"/>
    </source>
</evidence>
<name>A0A541B464_9NOCA</name>
<dbReference type="Pfam" id="PF17270">
    <property type="entry name" value="DUF5336"/>
    <property type="match status" value="1"/>
</dbReference>
<dbReference type="OrthoDB" id="9998485at2"/>
<organism evidence="2 3">
    <name type="scientific">Rhodococcus spelaei</name>
    <dbReference type="NCBI Taxonomy" id="2546320"/>
    <lineage>
        <taxon>Bacteria</taxon>
        <taxon>Bacillati</taxon>
        <taxon>Actinomycetota</taxon>
        <taxon>Actinomycetes</taxon>
        <taxon>Mycobacteriales</taxon>
        <taxon>Nocardiaceae</taxon>
        <taxon>Rhodococcus</taxon>
    </lineage>
</organism>
<dbReference type="InterPro" id="IPR035166">
    <property type="entry name" value="DUF5336"/>
</dbReference>
<evidence type="ECO:0000256" key="1">
    <source>
        <dbReference type="SAM" id="Phobius"/>
    </source>
</evidence>
<keyword evidence="1" id="KW-0812">Transmembrane</keyword>
<protein>
    <submittedName>
        <fullName evidence="2">Uncharacterized protein</fullName>
    </submittedName>
</protein>
<dbReference type="Proteomes" id="UP000316256">
    <property type="component" value="Unassembled WGS sequence"/>
</dbReference>
<dbReference type="RefSeq" id="WP_142101124.1">
    <property type="nucleotide sequence ID" value="NZ_VIGH01000007.1"/>
</dbReference>
<dbReference type="AlphaFoldDB" id="A0A541B464"/>
<keyword evidence="1" id="KW-1133">Transmembrane helix</keyword>
<evidence type="ECO:0000313" key="3">
    <source>
        <dbReference type="Proteomes" id="UP000316256"/>
    </source>
</evidence>
<feature type="transmembrane region" description="Helical" evidence="1">
    <location>
        <begin position="61"/>
        <end position="79"/>
    </location>
</feature>
<reference evidence="2 3" key="1">
    <citation type="submission" date="2019-06" db="EMBL/GenBank/DDBJ databases">
        <title>Rhodococcus spaelei sp. nov., isolated from a cave.</title>
        <authorList>
            <person name="Lee S.D."/>
        </authorList>
    </citation>
    <scope>NUCLEOTIDE SEQUENCE [LARGE SCALE GENOMIC DNA]</scope>
    <source>
        <strain evidence="2 3">C9-5</strain>
    </source>
</reference>
<dbReference type="EMBL" id="VIGH01000007">
    <property type="protein sequence ID" value="TQF67109.1"/>
    <property type="molecule type" value="Genomic_DNA"/>
</dbReference>
<accession>A0A541B464</accession>
<gene>
    <name evidence="2" type="ORF">FK531_16175</name>
</gene>
<feature type="transmembrane region" description="Helical" evidence="1">
    <location>
        <begin position="20"/>
        <end position="41"/>
    </location>
</feature>
<sequence length="179" mass="18123">MSYSAFTDGPPPPDRSRASVLAATVLVLGLASLLIGFGPYLSVHTSAGEVAISGFVLPQGLLVVVCLLFSGMTAGLSTLPRLAQVRGAGPVLHAISTAAATVGALLALFLLIVVSNVPRLGEDLVGDSRDDLTLVVGLGWAGIAVLALAVVQSLVAFAALAYDLGLLQSRRAPEKVAAP</sequence>
<feature type="transmembrane region" description="Helical" evidence="1">
    <location>
        <begin position="91"/>
        <end position="114"/>
    </location>
</feature>
<keyword evidence="1" id="KW-0472">Membrane</keyword>